<evidence type="ECO:0000313" key="4">
    <source>
        <dbReference type="EMBL" id="KAH6826985.1"/>
    </source>
</evidence>
<dbReference type="SUPFAM" id="SSF57889">
    <property type="entry name" value="Cysteine-rich domain"/>
    <property type="match status" value="2"/>
</dbReference>
<dbReference type="PRINTS" id="PR01217">
    <property type="entry name" value="PRICHEXTENSN"/>
</dbReference>
<evidence type="ECO:0000259" key="3">
    <source>
        <dbReference type="Pfam" id="PF03107"/>
    </source>
</evidence>
<dbReference type="InterPro" id="IPR004146">
    <property type="entry name" value="DC1"/>
</dbReference>
<sequence length="440" mass="48860">MESKHFSHQHPLLFHQVPQGSQTHCSGCKSPASGNVYVCWQCNYFLHDQCFRAQRSLNHPSHPLHPLTLVPFPTYPSSSFFCNSCSLAGDAFSYSCSACEFDIHLHCALTPNPNPHLSQNYHNHQNPIYPIHTQIYPPPPPPPQSQPTGYPPAPNNPFPDPNQHYPPTAYPQPNPTPQNYVPPPSPPPLPSPTAPICSTVVNATPSAAANPPQPSNPQSKPPSIIKHFSHPHVLKQMEIEKKNAKVCSACECELSGSAYCCTESYCSFNLHKSCFDSPREVKHKSHLQHPLTLLATPPYSDGFTCNACLKDGKAFAYNCAACSYDLHIDCIQWPDTVNRPDHNHNLTLYYSSPVAVDQASEEATFMCDVCKNPVHEMAWLYYCRECDFGTHLECVASGIQQQNENAAKSEEELLREVELKFAVLQLLLGAQGRKAALQLI</sequence>
<keyword evidence="5" id="KW-1185">Reference proteome</keyword>
<proteinExistence type="predicted"/>
<accession>A0AAD4J4E2</accession>
<gene>
    <name evidence="4" type="ORF">C2S53_016128</name>
</gene>
<dbReference type="PANTHER" id="PTHR46288">
    <property type="entry name" value="PHORBOL-ESTER/DAG-TYPE DOMAIN-CONTAINING PROTEIN"/>
    <property type="match status" value="1"/>
</dbReference>
<name>A0AAD4J4E2_PERFH</name>
<feature type="compositionally biased region" description="Low complexity" evidence="2">
    <location>
        <begin position="194"/>
        <end position="225"/>
    </location>
</feature>
<feature type="region of interest" description="Disordered" evidence="2">
    <location>
        <begin position="118"/>
        <end position="225"/>
    </location>
</feature>
<keyword evidence="1" id="KW-0677">Repeat</keyword>
<dbReference type="PANTHER" id="PTHR46288:SF27">
    <property type="entry name" value="CYSTEINE_HISTIDINE-RICH C1 DOMAIN FAMILY PROTEIN"/>
    <property type="match status" value="1"/>
</dbReference>
<dbReference type="InterPro" id="IPR046349">
    <property type="entry name" value="C1-like_sf"/>
</dbReference>
<dbReference type="Pfam" id="PF03107">
    <property type="entry name" value="C1_2"/>
    <property type="match status" value="5"/>
</dbReference>
<feature type="compositionally biased region" description="Pro residues" evidence="2">
    <location>
        <begin position="136"/>
        <end position="160"/>
    </location>
</feature>
<feature type="domain" description="DC1" evidence="3">
    <location>
        <begin position="341"/>
        <end position="395"/>
    </location>
</feature>
<evidence type="ECO:0000256" key="2">
    <source>
        <dbReference type="SAM" id="MobiDB-lite"/>
    </source>
</evidence>
<feature type="compositionally biased region" description="Pro residues" evidence="2">
    <location>
        <begin position="168"/>
        <end position="193"/>
    </location>
</feature>
<feature type="domain" description="DC1" evidence="3">
    <location>
        <begin position="60"/>
        <end position="108"/>
    </location>
</feature>
<feature type="domain" description="DC1" evidence="3">
    <location>
        <begin position="6"/>
        <end position="50"/>
    </location>
</feature>
<evidence type="ECO:0000313" key="5">
    <source>
        <dbReference type="Proteomes" id="UP001190926"/>
    </source>
</evidence>
<comment type="caution">
    <text evidence="4">The sequence shown here is derived from an EMBL/GenBank/DDBJ whole genome shotgun (WGS) entry which is preliminary data.</text>
</comment>
<organism evidence="4 5">
    <name type="scientific">Perilla frutescens var. hirtella</name>
    <name type="common">Perilla citriodora</name>
    <name type="synonym">Perilla setoyensis</name>
    <dbReference type="NCBI Taxonomy" id="608512"/>
    <lineage>
        <taxon>Eukaryota</taxon>
        <taxon>Viridiplantae</taxon>
        <taxon>Streptophyta</taxon>
        <taxon>Embryophyta</taxon>
        <taxon>Tracheophyta</taxon>
        <taxon>Spermatophyta</taxon>
        <taxon>Magnoliopsida</taxon>
        <taxon>eudicotyledons</taxon>
        <taxon>Gunneridae</taxon>
        <taxon>Pentapetalae</taxon>
        <taxon>asterids</taxon>
        <taxon>lamiids</taxon>
        <taxon>Lamiales</taxon>
        <taxon>Lamiaceae</taxon>
        <taxon>Nepetoideae</taxon>
        <taxon>Elsholtzieae</taxon>
        <taxon>Perilla</taxon>
    </lineage>
</organism>
<dbReference type="Proteomes" id="UP001190926">
    <property type="component" value="Unassembled WGS sequence"/>
</dbReference>
<feature type="domain" description="DC1" evidence="3">
    <location>
        <begin position="284"/>
        <end position="331"/>
    </location>
</feature>
<protein>
    <recommendedName>
        <fullName evidence="3">DC1 domain-containing protein</fullName>
    </recommendedName>
</protein>
<evidence type="ECO:0000256" key="1">
    <source>
        <dbReference type="ARBA" id="ARBA00022737"/>
    </source>
</evidence>
<dbReference type="EMBL" id="SDAM02000154">
    <property type="protein sequence ID" value="KAH6826985.1"/>
    <property type="molecule type" value="Genomic_DNA"/>
</dbReference>
<dbReference type="AlphaFoldDB" id="A0AAD4J4E2"/>
<feature type="domain" description="DC1" evidence="3">
    <location>
        <begin position="228"/>
        <end position="274"/>
    </location>
</feature>
<reference evidence="4 5" key="1">
    <citation type="journal article" date="2021" name="Nat. Commun.">
        <title>Incipient diploidization of the medicinal plant Perilla within 10,000 years.</title>
        <authorList>
            <person name="Zhang Y."/>
            <person name="Shen Q."/>
            <person name="Leng L."/>
            <person name="Zhang D."/>
            <person name="Chen S."/>
            <person name="Shi Y."/>
            <person name="Ning Z."/>
            <person name="Chen S."/>
        </authorList>
    </citation>
    <scope>NUCLEOTIDE SEQUENCE [LARGE SCALE GENOMIC DNA]</scope>
    <source>
        <strain evidence="5">cv. PC099</strain>
    </source>
</reference>